<dbReference type="EMBL" id="JAUCMV010000003">
    <property type="protein sequence ID" value="KAK0410217.1"/>
    <property type="molecule type" value="Genomic_DNA"/>
</dbReference>
<gene>
    <name evidence="1" type="ORF">QR680_005010</name>
</gene>
<evidence type="ECO:0000313" key="1">
    <source>
        <dbReference type="EMBL" id="KAK0410217.1"/>
    </source>
</evidence>
<sequence length="184" mass="21726">MSFATLELYSSVKELEDLADRICDHILQCPKLLELLVRTSSKLIERERRYCGSKAFQRRLLDNVQLVTEASFLHEKRREHSKEKKLCLARLNAELYCQNMVPESVAQSVVQMMFENDWDETIEERIIEFLSKTGPNWAQRPVEKRAEFGVDTFVILLSRRLRAEDCFNKGLLEELVCLRKRNWD</sequence>
<dbReference type="Proteomes" id="UP001175271">
    <property type="component" value="Unassembled WGS sequence"/>
</dbReference>
<evidence type="ECO:0008006" key="3">
    <source>
        <dbReference type="Google" id="ProtNLM"/>
    </source>
</evidence>
<keyword evidence="2" id="KW-1185">Reference proteome</keyword>
<name>A0AA39HSR5_9BILA</name>
<organism evidence="1 2">
    <name type="scientific">Steinernema hermaphroditum</name>
    <dbReference type="NCBI Taxonomy" id="289476"/>
    <lineage>
        <taxon>Eukaryota</taxon>
        <taxon>Metazoa</taxon>
        <taxon>Ecdysozoa</taxon>
        <taxon>Nematoda</taxon>
        <taxon>Chromadorea</taxon>
        <taxon>Rhabditida</taxon>
        <taxon>Tylenchina</taxon>
        <taxon>Panagrolaimomorpha</taxon>
        <taxon>Strongyloidoidea</taxon>
        <taxon>Steinernematidae</taxon>
        <taxon>Steinernema</taxon>
    </lineage>
</organism>
<dbReference type="AlphaFoldDB" id="A0AA39HSR5"/>
<comment type="caution">
    <text evidence="1">The sequence shown here is derived from an EMBL/GenBank/DDBJ whole genome shotgun (WGS) entry which is preliminary data.</text>
</comment>
<evidence type="ECO:0000313" key="2">
    <source>
        <dbReference type="Proteomes" id="UP001175271"/>
    </source>
</evidence>
<dbReference type="InterPro" id="IPR016024">
    <property type="entry name" value="ARM-type_fold"/>
</dbReference>
<dbReference type="SUPFAM" id="SSF48371">
    <property type="entry name" value="ARM repeat"/>
    <property type="match status" value="1"/>
</dbReference>
<dbReference type="Gene3D" id="1.25.40.180">
    <property type="match status" value="1"/>
</dbReference>
<protein>
    <recommendedName>
        <fullName evidence="3">MIF4G domain-containing protein</fullName>
    </recommendedName>
</protein>
<reference evidence="1" key="1">
    <citation type="submission" date="2023-06" db="EMBL/GenBank/DDBJ databases">
        <title>Genomic analysis of the entomopathogenic nematode Steinernema hermaphroditum.</title>
        <authorList>
            <person name="Schwarz E.M."/>
            <person name="Heppert J.K."/>
            <person name="Baniya A."/>
            <person name="Schwartz H.T."/>
            <person name="Tan C.-H."/>
            <person name="Antoshechkin I."/>
            <person name="Sternberg P.W."/>
            <person name="Goodrich-Blair H."/>
            <person name="Dillman A.R."/>
        </authorList>
    </citation>
    <scope>NUCLEOTIDE SEQUENCE</scope>
    <source>
        <strain evidence="1">PS9179</strain>
        <tissue evidence="1">Whole animal</tissue>
    </source>
</reference>
<proteinExistence type="predicted"/>
<accession>A0AA39HSR5</accession>